<dbReference type="Proteomes" id="UP001220962">
    <property type="component" value="Chromosome"/>
</dbReference>
<gene>
    <name evidence="1" type="ORF">PUW23_07300</name>
</gene>
<evidence type="ECO:0000313" key="2">
    <source>
        <dbReference type="Proteomes" id="UP001220962"/>
    </source>
</evidence>
<protein>
    <recommendedName>
        <fullName evidence="3">DUF4340 domain-containing protein</fullName>
    </recommendedName>
</protein>
<dbReference type="EMBL" id="CP118101">
    <property type="protein sequence ID" value="WDH84013.1"/>
    <property type="molecule type" value="Genomic_DNA"/>
</dbReference>
<organism evidence="1 2">
    <name type="scientific">Paenibacillus urinalis</name>
    <dbReference type="NCBI Taxonomy" id="521520"/>
    <lineage>
        <taxon>Bacteria</taxon>
        <taxon>Bacillati</taxon>
        <taxon>Bacillota</taxon>
        <taxon>Bacilli</taxon>
        <taxon>Bacillales</taxon>
        <taxon>Paenibacillaceae</taxon>
        <taxon>Paenibacillus</taxon>
    </lineage>
</organism>
<evidence type="ECO:0000313" key="1">
    <source>
        <dbReference type="EMBL" id="WDH84013.1"/>
    </source>
</evidence>
<dbReference type="AlphaFoldDB" id="A0AAX3N2Y4"/>
<proteinExistence type="predicted"/>
<reference evidence="1" key="1">
    <citation type="submission" date="2023-02" db="EMBL/GenBank/DDBJ databases">
        <title>Pathogen: clinical or host-associated sample.</title>
        <authorList>
            <person name="Hergert J."/>
            <person name="Casey R."/>
            <person name="Wagner J."/>
            <person name="Young E.L."/>
            <person name="Oakeson K.F."/>
        </authorList>
    </citation>
    <scope>NUCLEOTIDE SEQUENCE</scope>
    <source>
        <strain evidence="1">2022CK-00830</strain>
    </source>
</reference>
<accession>A0AAX3N2Y4</accession>
<evidence type="ECO:0008006" key="3">
    <source>
        <dbReference type="Google" id="ProtNLM"/>
    </source>
</evidence>
<sequence length="88" mass="9922">MGKIKSHFQSLAVIFLGVCLVISSWLISDAIKDQPNIQPNIQIPDNSLTTNKYEFIPVSEKHFIILDTESGTYLEKKDNSEAWTINSP</sequence>
<dbReference type="RefSeq" id="WP_152557608.1">
    <property type="nucleotide sequence ID" value="NZ_CP118101.1"/>
</dbReference>
<name>A0AAX3N2Y4_9BACL</name>